<organism evidence="1 2">
    <name type="scientific">Limosilactobacillus reuteri</name>
    <name type="common">Lactobacillus reuteri</name>
    <dbReference type="NCBI Taxonomy" id="1598"/>
    <lineage>
        <taxon>Bacteria</taxon>
        <taxon>Bacillati</taxon>
        <taxon>Bacillota</taxon>
        <taxon>Bacilli</taxon>
        <taxon>Lactobacillales</taxon>
        <taxon>Lactobacillaceae</taxon>
        <taxon>Limosilactobacillus</taxon>
    </lineage>
</organism>
<sequence length="320" mass="37120">MIITNELEPLSNDLTTITTEIKTYQSIGGQSIFEIGRRLSWVKKNNLTHGDFGEWLKQVKINQTFAERSMKIADEYSNSATLPNLGATALYLIATMPPEEREKPQKLSSGEIKKPDEMTVRELRETKKKLKQREQELADRNDTIANQQAELEENRKTQIQLNNQLREASSKRPEPKVITKTVTKEIPVKPDDYDSIKSKLAELKKQSVKDKEDIDYYKRELNAAERINKNANSYDELQKKELERKKRQAQIHIYDLSLDINDFLSDHNIMGKNLHMDQLDDDDKQTVLNSMDAMQRFLDEIKNQLNNDRIIQEGEVINNG</sequence>
<accession>A0A855XWQ2</accession>
<dbReference type="EMBL" id="QGHT01000003">
    <property type="protein sequence ID" value="PWT43296.1"/>
    <property type="molecule type" value="Genomic_DNA"/>
</dbReference>
<dbReference type="InterPro" id="IPR021451">
    <property type="entry name" value="DUF3102"/>
</dbReference>
<reference evidence="1 2" key="1">
    <citation type="journal article" date="2018" name="Front. Microbiol.">
        <title>Comparative Genomics of the Herbivore Gut Symbiont Lactobacillus reuteri Reveals Genetic Diversity and Lifestyle Adaptation.</title>
        <authorList>
            <person name="Zhao J."/>
        </authorList>
    </citation>
    <scope>NUCLEOTIDE SEQUENCE [LARGE SCALE GENOMIC DNA]</scope>
    <source>
        <strain evidence="1 2">LR10</strain>
    </source>
</reference>
<gene>
    <name evidence="1" type="ORF">DKZ22_01560</name>
</gene>
<proteinExistence type="predicted"/>
<evidence type="ECO:0000313" key="1">
    <source>
        <dbReference type="EMBL" id="PWT43296.1"/>
    </source>
</evidence>
<evidence type="ECO:0008006" key="3">
    <source>
        <dbReference type="Google" id="ProtNLM"/>
    </source>
</evidence>
<evidence type="ECO:0000313" key="2">
    <source>
        <dbReference type="Proteomes" id="UP000245980"/>
    </source>
</evidence>
<dbReference type="AlphaFoldDB" id="A0A855XWQ2"/>
<protein>
    <recommendedName>
        <fullName evidence="3">DUF3102 domain-containing protein</fullName>
    </recommendedName>
</protein>
<dbReference type="Pfam" id="PF11300">
    <property type="entry name" value="DUF3102"/>
    <property type="match status" value="1"/>
</dbReference>
<dbReference type="RefSeq" id="WP_109883445.1">
    <property type="nucleotide sequence ID" value="NZ_QGHR01000003.1"/>
</dbReference>
<name>A0A855XWQ2_LIMRT</name>
<dbReference type="Proteomes" id="UP000245980">
    <property type="component" value="Unassembled WGS sequence"/>
</dbReference>
<comment type="caution">
    <text evidence="1">The sequence shown here is derived from an EMBL/GenBank/DDBJ whole genome shotgun (WGS) entry which is preliminary data.</text>
</comment>